<name>A0A285LXP7_9NOCA</name>
<keyword evidence="3" id="KW-1185">Reference proteome</keyword>
<feature type="compositionally biased region" description="Gly residues" evidence="1">
    <location>
        <begin position="333"/>
        <end position="344"/>
    </location>
</feature>
<proteinExistence type="predicted"/>
<protein>
    <recommendedName>
        <fullName evidence="4">PPE family protein</fullName>
    </recommendedName>
</protein>
<dbReference type="InterPro" id="IPR036689">
    <property type="entry name" value="ESAT-6-like_sf"/>
</dbReference>
<dbReference type="STRING" id="1379680.GCA_001612615_01063"/>
<dbReference type="EMBL" id="OBEG01000008">
    <property type="protein sequence ID" value="SNY89243.1"/>
    <property type="molecule type" value="Genomic_DNA"/>
</dbReference>
<evidence type="ECO:0000256" key="1">
    <source>
        <dbReference type="SAM" id="MobiDB-lite"/>
    </source>
</evidence>
<dbReference type="InterPro" id="IPR038332">
    <property type="entry name" value="PPE_sf"/>
</dbReference>
<dbReference type="Gene3D" id="1.20.1260.20">
    <property type="entry name" value="PPE superfamily"/>
    <property type="match status" value="1"/>
</dbReference>
<gene>
    <name evidence="2" type="ORF">SAMN04244553_6250</name>
</gene>
<feature type="compositionally biased region" description="Basic and acidic residues" evidence="1">
    <location>
        <begin position="345"/>
        <end position="355"/>
    </location>
</feature>
<dbReference type="SUPFAM" id="SSF140453">
    <property type="entry name" value="EsxAB dimer-like"/>
    <property type="match status" value="1"/>
</dbReference>
<evidence type="ECO:0000313" key="3">
    <source>
        <dbReference type="Proteomes" id="UP000219565"/>
    </source>
</evidence>
<dbReference type="RefSeq" id="WP_097247985.1">
    <property type="nucleotide sequence ID" value="NZ_OBEG01000008.1"/>
</dbReference>
<dbReference type="Proteomes" id="UP000219565">
    <property type="component" value="Unassembled WGS sequence"/>
</dbReference>
<evidence type="ECO:0000313" key="2">
    <source>
        <dbReference type="EMBL" id="SNY89243.1"/>
    </source>
</evidence>
<accession>A0A285LXP7</accession>
<feature type="compositionally biased region" description="Low complexity" evidence="1">
    <location>
        <begin position="237"/>
        <end position="260"/>
    </location>
</feature>
<dbReference type="OrthoDB" id="4527402at2"/>
<dbReference type="AlphaFoldDB" id="A0A285LXP7"/>
<feature type="compositionally biased region" description="Pro residues" evidence="1">
    <location>
        <begin position="194"/>
        <end position="203"/>
    </location>
</feature>
<evidence type="ECO:0008006" key="4">
    <source>
        <dbReference type="Google" id="ProtNLM"/>
    </source>
</evidence>
<feature type="compositionally biased region" description="Acidic residues" evidence="1">
    <location>
        <begin position="212"/>
        <end position="236"/>
    </location>
</feature>
<feature type="region of interest" description="Disordered" evidence="1">
    <location>
        <begin position="167"/>
        <end position="355"/>
    </location>
</feature>
<feature type="compositionally biased region" description="Low complexity" evidence="1">
    <location>
        <begin position="305"/>
        <end position="314"/>
    </location>
</feature>
<organism evidence="2 3">
    <name type="scientific">Nocardia amikacinitolerans</name>
    <dbReference type="NCBI Taxonomy" id="756689"/>
    <lineage>
        <taxon>Bacteria</taxon>
        <taxon>Bacillati</taxon>
        <taxon>Actinomycetota</taxon>
        <taxon>Actinomycetes</taxon>
        <taxon>Mycobacteriales</taxon>
        <taxon>Nocardiaceae</taxon>
        <taxon>Nocardia</taxon>
    </lineage>
</organism>
<reference evidence="2 3" key="1">
    <citation type="submission" date="2017-09" db="EMBL/GenBank/DDBJ databases">
        <authorList>
            <person name="Ehlers B."/>
            <person name="Leendertz F.H."/>
        </authorList>
    </citation>
    <scope>NUCLEOTIDE SEQUENCE [LARGE SCALE GENOMIC DNA]</scope>
    <source>
        <strain evidence="2 3">DSM 45537</strain>
    </source>
</reference>
<feature type="compositionally biased region" description="Pro residues" evidence="1">
    <location>
        <begin position="283"/>
        <end position="297"/>
    </location>
</feature>
<sequence>MTGYESPRIPIGGEHPYGWKHPDINDAFSPLDVTNAVNQAQQYWQVRNLWDQGLRTFERSIRTSLEQAWSGPAADKAMEQIQDYTRKADELTPILAELYTRVRDAADAIVNTKKALPDPVVVTWTSWLWPPNRWELQREQSSEEQAAQVAMETHYVKPFADIDGKIPVLPTPVSPTSSLDIPPPPPGGYNGGPGPGPGGPGPGPGSGVPGDTDGDGVPDTPVEEPTDEETPEDTTTDDTSTNPTSTTTTPTTQTPTSTTPAGLNPTDPNRTVPSGLPSGPGSPGGPGPGTPGVPGTPPGMGRSIQGVPTTPGTQGPVGGLAAASNANSRGMAGMPGMGAPGARGGGKDDEEHKLPEYLVTQENTDELLGEIPKTIPGGVIGGDLD</sequence>